<organism evidence="11 12">
    <name type="scientific">Drosophila lebanonensis</name>
    <name type="common">Fruit fly</name>
    <name type="synonym">Scaptodrosophila lebanonensis</name>
    <dbReference type="NCBI Taxonomy" id="7225"/>
    <lineage>
        <taxon>Eukaryota</taxon>
        <taxon>Metazoa</taxon>
        <taxon>Ecdysozoa</taxon>
        <taxon>Arthropoda</taxon>
        <taxon>Hexapoda</taxon>
        <taxon>Insecta</taxon>
        <taxon>Pterygota</taxon>
        <taxon>Neoptera</taxon>
        <taxon>Endopterygota</taxon>
        <taxon>Diptera</taxon>
        <taxon>Brachycera</taxon>
        <taxon>Muscomorpha</taxon>
        <taxon>Ephydroidea</taxon>
        <taxon>Drosophilidae</taxon>
        <taxon>Scaptodrosophila</taxon>
    </lineage>
</organism>
<dbReference type="InterPro" id="IPR002076">
    <property type="entry name" value="ELO_fam"/>
</dbReference>
<proteinExistence type="inferred from homology"/>
<feature type="transmembrane region" description="Helical" evidence="10">
    <location>
        <begin position="62"/>
        <end position="83"/>
    </location>
</feature>
<dbReference type="GO" id="GO:0009922">
    <property type="term" value="F:fatty acid elongase activity"/>
    <property type="evidence" value="ECO:0007669"/>
    <property type="project" value="UniProtKB-EC"/>
</dbReference>
<feature type="transmembrane region" description="Helical" evidence="10">
    <location>
        <begin position="111"/>
        <end position="129"/>
    </location>
</feature>
<feature type="transmembrane region" description="Helical" evidence="10">
    <location>
        <begin position="136"/>
        <end position="155"/>
    </location>
</feature>
<comment type="subcellular location">
    <subcellularLocation>
        <location evidence="1">Membrane</location>
        <topology evidence="1">Multi-pass membrane protein</topology>
    </subcellularLocation>
</comment>
<evidence type="ECO:0000313" key="12">
    <source>
        <dbReference type="RefSeq" id="XP_030370842.1"/>
    </source>
</evidence>
<feature type="transmembrane region" description="Helical" evidence="10">
    <location>
        <begin position="230"/>
        <end position="251"/>
    </location>
</feature>
<gene>
    <name evidence="12" type="primary">LOC115621355</name>
</gene>
<evidence type="ECO:0000256" key="2">
    <source>
        <dbReference type="ARBA" id="ARBA00022516"/>
    </source>
</evidence>
<protein>
    <recommendedName>
        <fullName evidence="10">Elongation of very long chain fatty acids protein</fullName>
        <ecNumber evidence="10">2.3.1.199</ecNumber>
    </recommendedName>
    <alternativeName>
        <fullName evidence="10">Very-long-chain 3-oxoacyl-CoA synthase</fullName>
    </alternativeName>
</protein>
<keyword evidence="2 10" id="KW-0444">Lipid biosynthesis</keyword>
<dbReference type="AlphaFoldDB" id="A0A6J2T7D5"/>
<dbReference type="GeneID" id="115621355"/>
<accession>A0A6J2T7D5</accession>
<evidence type="ECO:0000256" key="7">
    <source>
        <dbReference type="ARBA" id="ARBA00023098"/>
    </source>
</evidence>
<dbReference type="PANTHER" id="PTHR11157">
    <property type="entry name" value="FATTY ACID ACYL TRANSFERASE-RELATED"/>
    <property type="match status" value="1"/>
</dbReference>
<keyword evidence="6 10" id="KW-1133">Transmembrane helix</keyword>
<dbReference type="GO" id="GO:0042761">
    <property type="term" value="P:very long-chain fatty acid biosynthetic process"/>
    <property type="evidence" value="ECO:0007669"/>
    <property type="project" value="TreeGrafter"/>
</dbReference>
<dbReference type="GO" id="GO:0005789">
    <property type="term" value="C:endoplasmic reticulum membrane"/>
    <property type="evidence" value="ECO:0007669"/>
    <property type="project" value="TreeGrafter"/>
</dbReference>
<dbReference type="Proteomes" id="UP000504634">
    <property type="component" value="Unplaced"/>
</dbReference>
<keyword evidence="11" id="KW-1185">Reference proteome</keyword>
<evidence type="ECO:0000256" key="6">
    <source>
        <dbReference type="ARBA" id="ARBA00022989"/>
    </source>
</evidence>
<keyword evidence="7 10" id="KW-0443">Lipid metabolism</keyword>
<evidence type="ECO:0000313" key="11">
    <source>
        <dbReference type="Proteomes" id="UP000504634"/>
    </source>
</evidence>
<feature type="transmembrane region" description="Helical" evidence="10">
    <location>
        <begin position="20"/>
        <end position="41"/>
    </location>
</feature>
<sequence>MVLTKLIDALNQPYADSIKLPLAVSPWPMLCIVSLYLFFVLRLGPQFMSFRKPFELRRTMQFYNVAQIIYNALIFTRGVYFLFVEKPYNFSCMSVLPEDHPLKSTERLMAYSYYVNKFLDLFDTVFFVLRKSYKQITVLHVFHHVLMTVAGYMVLRYHGYGGHPCIMGLLNTFVHIVMYTYYYLSAKHRGVKENIWWKKYITILQEVQFVVIFAHSIWTWIQPNCGTRGGILYLTTSMSVVMMIMFTNFYIHSYILTNKQPKTQAKQQ</sequence>
<dbReference type="RefSeq" id="XP_030370842.1">
    <property type="nucleotide sequence ID" value="XM_030514982.1"/>
</dbReference>
<evidence type="ECO:0000256" key="3">
    <source>
        <dbReference type="ARBA" id="ARBA00022679"/>
    </source>
</evidence>
<keyword evidence="8 10" id="KW-0472">Membrane</keyword>
<feature type="transmembrane region" description="Helical" evidence="10">
    <location>
        <begin position="161"/>
        <end position="184"/>
    </location>
</feature>
<evidence type="ECO:0000256" key="1">
    <source>
        <dbReference type="ARBA" id="ARBA00004141"/>
    </source>
</evidence>
<keyword evidence="5 10" id="KW-0276">Fatty acid metabolism</keyword>
<evidence type="ECO:0000256" key="8">
    <source>
        <dbReference type="ARBA" id="ARBA00023136"/>
    </source>
</evidence>
<feature type="transmembrane region" description="Helical" evidence="10">
    <location>
        <begin position="196"/>
        <end position="218"/>
    </location>
</feature>
<keyword evidence="3 10" id="KW-0808">Transferase</keyword>
<dbReference type="GO" id="GO:0030148">
    <property type="term" value="P:sphingolipid biosynthetic process"/>
    <property type="evidence" value="ECO:0007669"/>
    <property type="project" value="TreeGrafter"/>
</dbReference>
<comment type="similarity">
    <text evidence="10">Belongs to the ELO family.</text>
</comment>
<comment type="catalytic activity">
    <reaction evidence="10">
        <text>a very-long-chain acyl-CoA + malonyl-CoA + H(+) = a very-long-chain 3-oxoacyl-CoA + CO2 + CoA</text>
        <dbReference type="Rhea" id="RHEA:32727"/>
        <dbReference type="ChEBI" id="CHEBI:15378"/>
        <dbReference type="ChEBI" id="CHEBI:16526"/>
        <dbReference type="ChEBI" id="CHEBI:57287"/>
        <dbReference type="ChEBI" id="CHEBI:57384"/>
        <dbReference type="ChEBI" id="CHEBI:90725"/>
        <dbReference type="ChEBI" id="CHEBI:90736"/>
        <dbReference type="EC" id="2.3.1.199"/>
    </reaction>
</comment>
<dbReference type="PANTHER" id="PTHR11157:SF116">
    <property type="entry name" value="ELONGATION OF VERY LONG CHAIN FATTY ACIDS PROTEIN-RELATED"/>
    <property type="match status" value="1"/>
</dbReference>
<dbReference type="GO" id="GO:0019367">
    <property type="term" value="P:fatty acid elongation, saturated fatty acid"/>
    <property type="evidence" value="ECO:0007669"/>
    <property type="project" value="TreeGrafter"/>
</dbReference>
<dbReference type="Pfam" id="PF01151">
    <property type="entry name" value="ELO"/>
    <property type="match status" value="1"/>
</dbReference>
<evidence type="ECO:0000256" key="5">
    <source>
        <dbReference type="ARBA" id="ARBA00022832"/>
    </source>
</evidence>
<evidence type="ECO:0000256" key="4">
    <source>
        <dbReference type="ARBA" id="ARBA00022692"/>
    </source>
</evidence>
<evidence type="ECO:0000256" key="10">
    <source>
        <dbReference type="RuleBase" id="RU361115"/>
    </source>
</evidence>
<dbReference type="EC" id="2.3.1.199" evidence="10"/>
<evidence type="ECO:0000256" key="9">
    <source>
        <dbReference type="ARBA" id="ARBA00023160"/>
    </source>
</evidence>
<reference evidence="12" key="1">
    <citation type="submission" date="2025-08" db="UniProtKB">
        <authorList>
            <consortium name="RefSeq"/>
        </authorList>
    </citation>
    <scope>IDENTIFICATION</scope>
    <source>
        <strain evidence="12">11010-0011.00</strain>
        <tissue evidence="12">Whole body</tissue>
    </source>
</reference>
<keyword evidence="9 10" id="KW-0275">Fatty acid biosynthesis</keyword>
<dbReference type="GO" id="GO:0034626">
    <property type="term" value="P:fatty acid elongation, polyunsaturated fatty acid"/>
    <property type="evidence" value="ECO:0007669"/>
    <property type="project" value="TreeGrafter"/>
</dbReference>
<name>A0A6J2T7D5_DROLE</name>
<dbReference type="GO" id="GO:0034625">
    <property type="term" value="P:fatty acid elongation, monounsaturated fatty acid"/>
    <property type="evidence" value="ECO:0007669"/>
    <property type="project" value="TreeGrafter"/>
</dbReference>
<keyword evidence="4 10" id="KW-0812">Transmembrane</keyword>